<evidence type="ECO:0000256" key="4">
    <source>
        <dbReference type="ARBA" id="ARBA00022692"/>
    </source>
</evidence>
<feature type="compositionally biased region" description="Low complexity" evidence="9">
    <location>
        <begin position="156"/>
        <end position="174"/>
    </location>
</feature>
<accession>A0A2N5XWE1</accession>
<evidence type="ECO:0000313" key="12">
    <source>
        <dbReference type="Proteomes" id="UP000234881"/>
    </source>
</evidence>
<evidence type="ECO:0008006" key="13">
    <source>
        <dbReference type="Google" id="ProtNLM"/>
    </source>
</evidence>
<dbReference type="AlphaFoldDB" id="A0A2N5XWE1"/>
<feature type="compositionally biased region" description="Polar residues" evidence="9">
    <location>
        <begin position="251"/>
        <end position="267"/>
    </location>
</feature>
<dbReference type="InterPro" id="IPR052205">
    <property type="entry name" value="FliO/MopB"/>
</dbReference>
<feature type="compositionally biased region" description="Polar residues" evidence="9">
    <location>
        <begin position="146"/>
        <end position="155"/>
    </location>
</feature>
<evidence type="ECO:0000256" key="5">
    <source>
        <dbReference type="ARBA" id="ARBA00022989"/>
    </source>
</evidence>
<comment type="caution">
    <text evidence="11">The sequence shown here is derived from an EMBL/GenBank/DDBJ whole genome shotgun (WGS) entry which is preliminary data.</text>
</comment>
<keyword evidence="7" id="KW-0975">Bacterial flagellum</keyword>
<reference evidence="11 12" key="1">
    <citation type="submission" date="2018-01" db="EMBL/GenBank/DDBJ databases">
        <title>The draft genome sequence of Cohaesibacter sp. H1304.</title>
        <authorList>
            <person name="Wang N.-N."/>
            <person name="Du Z.-J."/>
        </authorList>
    </citation>
    <scope>NUCLEOTIDE SEQUENCE [LARGE SCALE GENOMIC DNA]</scope>
    <source>
        <strain evidence="11 12">H1304</strain>
    </source>
</reference>
<dbReference type="Proteomes" id="UP000234881">
    <property type="component" value="Unassembled WGS sequence"/>
</dbReference>
<evidence type="ECO:0000256" key="9">
    <source>
        <dbReference type="SAM" id="MobiDB-lite"/>
    </source>
</evidence>
<comment type="subcellular location">
    <subcellularLocation>
        <location evidence="1">Bacterial flagellum basal body</location>
    </subcellularLocation>
    <subcellularLocation>
        <location evidence="2">Cell membrane</location>
    </subcellularLocation>
</comment>
<keyword evidence="12" id="KW-1185">Reference proteome</keyword>
<gene>
    <name evidence="11" type="ORF">C0081_00915</name>
</gene>
<feature type="compositionally biased region" description="Polar residues" evidence="9">
    <location>
        <begin position="347"/>
        <end position="365"/>
    </location>
</feature>
<organism evidence="11 12">
    <name type="scientific">Cohaesibacter celericrescens</name>
    <dbReference type="NCBI Taxonomy" id="2067669"/>
    <lineage>
        <taxon>Bacteria</taxon>
        <taxon>Pseudomonadati</taxon>
        <taxon>Pseudomonadota</taxon>
        <taxon>Alphaproteobacteria</taxon>
        <taxon>Hyphomicrobiales</taxon>
        <taxon>Cohaesibacteraceae</taxon>
    </lineage>
</organism>
<evidence type="ECO:0000256" key="3">
    <source>
        <dbReference type="ARBA" id="ARBA00022475"/>
    </source>
</evidence>
<dbReference type="PANTHER" id="PTHR38766:SF1">
    <property type="entry name" value="FLAGELLAR PROTEIN FLIO"/>
    <property type="match status" value="1"/>
</dbReference>
<name>A0A2N5XWE1_9HYPH</name>
<dbReference type="OrthoDB" id="8456606at2"/>
<dbReference type="EMBL" id="PKUQ01000001">
    <property type="protein sequence ID" value="PLW78836.1"/>
    <property type="molecule type" value="Genomic_DNA"/>
</dbReference>
<evidence type="ECO:0000256" key="2">
    <source>
        <dbReference type="ARBA" id="ARBA00004236"/>
    </source>
</evidence>
<dbReference type="RefSeq" id="WP_101531920.1">
    <property type="nucleotide sequence ID" value="NZ_PKUQ01000001.1"/>
</dbReference>
<dbReference type="PANTHER" id="PTHR38766">
    <property type="entry name" value="FLAGELLAR PROTEIN FLIO"/>
    <property type="match status" value="1"/>
</dbReference>
<evidence type="ECO:0000256" key="10">
    <source>
        <dbReference type="SAM" id="Phobius"/>
    </source>
</evidence>
<feature type="compositionally biased region" description="Low complexity" evidence="9">
    <location>
        <begin position="189"/>
        <end position="205"/>
    </location>
</feature>
<feature type="compositionally biased region" description="Low complexity" evidence="9">
    <location>
        <begin position="94"/>
        <end position="113"/>
    </location>
</feature>
<evidence type="ECO:0000256" key="8">
    <source>
        <dbReference type="ARBA" id="ARBA00037937"/>
    </source>
</evidence>
<dbReference type="InterPro" id="IPR022781">
    <property type="entry name" value="Flagellar_biosynth_FliO"/>
</dbReference>
<dbReference type="Pfam" id="PF04347">
    <property type="entry name" value="FliO"/>
    <property type="match status" value="1"/>
</dbReference>
<proteinExistence type="inferred from homology"/>
<comment type="similarity">
    <text evidence="8">Belongs to the FliO/MopB family.</text>
</comment>
<feature type="compositionally biased region" description="Basic and acidic residues" evidence="9">
    <location>
        <begin position="209"/>
        <end position="222"/>
    </location>
</feature>
<keyword evidence="6 10" id="KW-0472">Membrane</keyword>
<evidence type="ECO:0000256" key="1">
    <source>
        <dbReference type="ARBA" id="ARBA00004117"/>
    </source>
</evidence>
<feature type="region of interest" description="Disordered" evidence="9">
    <location>
        <begin position="94"/>
        <end position="388"/>
    </location>
</feature>
<evidence type="ECO:0000256" key="6">
    <source>
        <dbReference type="ARBA" id="ARBA00023136"/>
    </source>
</evidence>
<evidence type="ECO:0000313" key="11">
    <source>
        <dbReference type="EMBL" id="PLW78836.1"/>
    </source>
</evidence>
<keyword evidence="5 10" id="KW-1133">Transmembrane helix</keyword>
<keyword evidence="4 10" id="KW-0812">Transmembrane</keyword>
<keyword evidence="3" id="KW-1003">Cell membrane</keyword>
<evidence type="ECO:0000256" key="7">
    <source>
        <dbReference type="ARBA" id="ARBA00023143"/>
    </source>
</evidence>
<protein>
    <recommendedName>
        <fullName evidence="13">Flagellar biosynthesis protein FliO</fullName>
    </recommendedName>
</protein>
<feature type="transmembrane region" description="Helical" evidence="10">
    <location>
        <begin position="6"/>
        <end position="30"/>
    </location>
</feature>
<feature type="compositionally biased region" description="Polar residues" evidence="9">
    <location>
        <begin position="278"/>
        <end position="296"/>
    </location>
</feature>
<sequence>MPQDNLNYLVLVVFGLGVVLLLIFALTWVLKKVSVVSARIARDGEDPRLSIREAVQVDHKRRLVLVRRDQVEHLLLIGGENDLLVEHHIPQQPFAQSPAVQSPAAQQPTSQLPFGQHPAQPRTVAQPQRPLPPQSAAGPVPGTPLAKSQTSLRPQTPQASTSANTASTARPAPAVKASMSDEQPEKPTLAKSAAILATTASSSLLGRGRSNDTDSTDTKAETPAKATAPQATQSNPPQPEAPKAASKENDQTNSKTADNNQIETPAPTQIKAPAIPPQMQNEPQWTAPESYQQNSKPAAPAVRTESKVQSASSNDARPDARTGGVDAPRTTSGSGEFAQPQQPQQPKLSQSDSEANLKKSPNSQAAPEKSYDDEINRLLSELSGDNKR</sequence>
<feature type="compositionally biased region" description="Low complexity" evidence="9">
    <location>
        <begin position="223"/>
        <end position="233"/>
    </location>
</feature>